<dbReference type="AlphaFoldDB" id="V8ANA3"/>
<dbReference type="PANTHER" id="PTHR30255:SF2">
    <property type="entry name" value="SINGLE-STRANDED-DNA-SPECIFIC EXONUCLEASE RECJ"/>
    <property type="match status" value="1"/>
</dbReference>
<evidence type="ECO:0000259" key="1">
    <source>
        <dbReference type="Pfam" id="PF02272"/>
    </source>
</evidence>
<dbReference type="EMBL" id="AVFE01000031">
    <property type="protein sequence ID" value="ETD04313.1"/>
    <property type="molecule type" value="Genomic_DNA"/>
</dbReference>
<accession>V8ANA3</accession>
<feature type="domain" description="DHHA1" evidence="1">
    <location>
        <begin position="31"/>
        <end position="79"/>
    </location>
</feature>
<name>V8ANA3_9LACT</name>
<comment type="caution">
    <text evidence="2">The sequence shown here is derived from an EMBL/GenBank/DDBJ whole genome shotgun (WGS) entry which is preliminary data.</text>
</comment>
<dbReference type="Pfam" id="PF02272">
    <property type="entry name" value="DHHA1"/>
    <property type="match status" value="1"/>
</dbReference>
<dbReference type="InterPro" id="IPR051673">
    <property type="entry name" value="SSDNA_exonuclease_RecJ"/>
</dbReference>
<evidence type="ECO:0000313" key="3">
    <source>
        <dbReference type="Proteomes" id="UP000018692"/>
    </source>
</evidence>
<dbReference type="SUPFAM" id="SSF64182">
    <property type="entry name" value="DHH phosphoesterases"/>
    <property type="match status" value="1"/>
</dbReference>
<reference evidence="2 3" key="1">
    <citation type="submission" date="2013-07" db="EMBL/GenBank/DDBJ databases">
        <title>Isolation of Lactococcus garvieae strain TRF1 from the fecal material of a timber rattlesnake.</title>
        <authorList>
            <person name="McLaughlin R.W."/>
            <person name="Cochran P.A."/>
            <person name="Dowd S.E."/>
        </authorList>
    </citation>
    <scope>NUCLEOTIDE SEQUENCE [LARGE SCALE GENOMIC DNA]</scope>
    <source>
        <strain evidence="2 3">TRF1</strain>
    </source>
</reference>
<dbReference type="PANTHER" id="PTHR30255">
    <property type="entry name" value="SINGLE-STRANDED-DNA-SPECIFIC EXONUCLEASE RECJ"/>
    <property type="match status" value="1"/>
</dbReference>
<proteinExistence type="predicted"/>
<dbReference type="Gene3D" id="3.10.310.30">
    <property type="match status" value="1"/>
</dbReference>
<protein>
    <recommendedName>
        <fullName evidence="1">DHHA1 domain-containing protein</fullName>
    </recommendedName>
</protein>
<dbReference type="Proteomes" id="UP000018692">
    <property type="component" value="Unassembled WGS sequence"/>
</dbReference>
<evidence type="ECO:0000313" key="2">
    <source>
        <dbReference type="EMBL" id="ETD04313.1"/>
    </source>
</evidence>
<sequence>MIDEKNSERKVIVENIYNQALTMMTDEPIEVLYHPDWHKGVLGIVAGRLLEQFHKPIIMLAEEEGILRGSARSIENFNIFWQFNLSTSNIQKFNTIYSGISHHKLYGCCTIPSVAR</sequence>
<gene>
    <name evidence="2" type="ORF">N568_0108430</name>
</gene>
<dbReference type="InterPro" id="IPR038763">
    <property type="entry name" value="DHH_sf"/>
</dbReference>
<dbReference type="PATRIC" id="fig|1380772.3.peg.1624"/>
<organism evidence="2 3">
    <name type="scientific">Lactococcus garvieae TRF1</name>
    <dbReference type="NCBI Taxonomy" id="1380772"/>
    <lineage>
        <taxon>Bacteria</taxon>
        <taxon>Bacillati</taxon>
        <taxon>Bacillota</taxon>
        <taxon>Bacilli</taxon>
        <taxon>Lactobacillales</taxon>
        <taxon>Streptococcaceae</taxon>
        <taxon>Lactococcus</taxon>
    </lineage>
</organism>
<dbReference type="GO" id="GO:0003676">
    <property type="term" value="F:nucleic acid binding"/>
    <property type="evidence" value="ECO:0007669"/>
    <property type="project" value="InterPro"/>
</dbReference>
<dbReference type="InterPro" id="IPR003156">
    <property type="entry name" value="DHHA1_dom"/>
</dbReference>